<sequence>MKKKVIGLLMTVVLISGLSIINQKQEHPTPSHSKVILQFHGETPTGW</sequence>
<dbReference type="Proteomes" id="UP001223586">
    <property type="component" value="Unassembled WGS sequence"/>
</dbReference>
<organism evidence="1 2">
    <name type="scientific">Bacillus chungangensis</name>
    <dbReference type="NCBI Taxonomy" id="587633"/>
    <lineage>
        <taxon>Bacteria</taxon>
        <taxon>Bacillati</taxon>
        <taxon>Bacillota</taxon>
        <taxon>Bacilli</taxon>
        <taxon>Bacillales</taxon>
        <taxon>Bacillaceae</taxon>
        <taxon>Bacillus</taxon>
    </lineage>
</organism>
<keyword evidence="2" id="KW-1185">Reference proteome</keyword>
<proteinExistence type="predicted"/>
<reference evidence="1 2" key="1">
    <citation type="submission" date="2023-07" db="EMBL/GenBank/DDBJ databases">
        <title>Genomic Encyclopedia of Type Strains, Phase IV (KMG-IV): sequencing the most valuable type-strain genomes for metagenomic binning, comparative biology and taxonomic classification.</title>
        <authorList>
            <person name="Goeker M."/>
        </authorList>
    </citation>
    <scope>NUCLEOTIDE SEQUENCE [LARGE SCALE GENOMIC DNA]</scope>
    <source>
        <strain evidence="1 2">DSM 23837</strain>
    </source>
</reference>
<dbReference type="EMBL" id="JAUSTT010000011">
    <property type="protein sequence ID" value="MDQ0176255.1"/>
    <property type="molecule type" value="Genomic_DNA"/>
</dbReference>
<evidence type="ECO:0000313" key="2">
    <source>
        <dbReference type="Proteomes" id="UP001223586"/>
    </source>
</evidence>
<accession>A0ABT9WSR8</accession>
<comment type="caution">
    <text evidence="1">The sequence shown here is derived from an EMBL/GenBank/DDBJ whole genome shotgun (WGS) entry which is preliminary data.</text>
</comment>
<protein>
    <recommendedName>
        <fullName evidence="3">Alpha/beta hydrolase</fullName>
    </recommendedName>
</protein>
<evidence type="ECO:0008006" key="3">
    <source>
        <dbReference type="Google" id="ProtNLM"/>
    </source>
</evidence>
<name>A0ABT9WSR8_9BACI</name>
<evidence type="ECO:0000313" key="1">
    <source>
        <dbReference type="EMBL" id="MDQ0176255.1"/>
    </source>
</evidence>
<gene>
    <name evidence="1" type="ORF">J2S08_002092</name>
</gene>